<dbReference type="GO" id="GO:0016125">
    <property type="term" value="P:sterol metabolic process"/>
    <property type="evidence" value="ECO:0007669"/>
    <property type="project" value="UniProtKB-UniRule"/>
</dbReference>
<accession>A0AAX4JAQ1</accession>
<dbReference type="GO" id="GO:0097036">
    <property type="term" value="P:regulation of plasma membrane sterol distribution"/>
    <property type="evidence" value="ECO:0007669"/>
    <property type="project" value="UniProtKB-UniRule"/>
</dbReference>
<evidence type="ECO:0000256" key="1">
    <source>
        <dbReference type="ARBA" id="ARBA00004477"/>
    </source>
</evidence>
<evidence type="ECO:0000256" key="6">
    <source>
        <dbReference type="ARBA" id="ARBA00022989"/>
    </source>
</evidence>
<proteinExistence type="inferred from homology"/>
<feature type="transmembrane region" description="Helical" evidence="10">
    <location>
        <begin position="108"/>
        <end position="126"/>
    </location>
</feature>
<keyword evidence="12" id="KW-1185">Reference proteome</keyword>
<keyword evidence="10" id="KW-0333">Golgi apparatus</keyword>
<evidence type="ECO:0000256" key="2">
    <source>
        <dbReference type="ARBA" id="ARBA00009187"/>
    </source>
</evidence>
<keyword evidence="9 10" id="KW-0472">Membrane</keyword>
<comment type="subcellular location">
    <subcellularLocation>
        <location evidence="1 10">Endoplasmic reticulum membrane</location>
        <topology evidence="1 10">Multi-pass membrane protein</topology>
    </subcellularLocation>
    <subcellularLocation>
        <location evidence="10">Golgi apparatus membrane</location>
        <topology evidence="10">Multi-pass membrane protein</topology>
    </subcellularLocation>
</comment>
<comment type="function">
    <text evidence="10">Regulates also the sphingolipid metabolism.</text>
</comment>
<dbReference type="RefSeq" id="XP_065329153.1">
    <property type="nucleotide sequence ID" value="XM_065473081.1"/>
</dbReference>
<keyword evidence="10" id="KW-0746">Sphingolipid metabolism</keyword>
<evidence type="ECO:0000313" key="12">
    <source>
        <dbReference type="Proteomes" id="UP001334084"/>
    </source>
</evidence>
<dbReference type="PANTHER" id="PTHR14467">
    <property type="entry name" value="ARV1"/>
    <property type="match status" value="1"/>
</dbReference>
<feature type="transmembrane region" description="Helical" evidence="10">
    <location>
        <begin position="159"/>
        <end position="176"/>
    </location>
</feature>
<comment type="function">
    <text evidence="10">Mediator of sterol homeostasis involved in sterol uptake, trafficking and distribution into membranes.</text>
</comment>
<keyword evidence="4 10" id="KW-0812">Transmembrane</keyword>
<dbReference type="AlphaFoldDB" id="A0AAX4JAQ1"/>
<sequence length="181" mass="21411">MKRKLLLSNVSMCINCGINLFDTKSDYECKSCHKKVDKYFEVSQTLLLIDLLLFKKPVLRHILFNKTMSLLIFLSYSSLLFILNIDFMLYFIFLIFFCKLKYSDLNKILLLSYYLFFNYLLRVWGYKGREYKLVVEFIVIVINSKGLGCINGSRVEDNILICFISRILSIYLFNIIKSSIF</sequence>
<dbReference type="Pfam" id="PF04161">
    <property type="entry name" value="Arv1"/>
    <property type="match status" value="1"/>
</dbReference>
<gene>
    <name evidence="11" type="ORF">VNE69_03220</name>
</gene>
<dbReference type="PANTHER" id="PTHR14467:SF0">
    <property type="entry name" value="PROTEIN ARV1"/>
    <property type="match status" value="1"/>
</dbReference>
<organism evidence="11 12">
    <name type="scientific">Vairimorpha necatrix</name>
    <dbReference type="NCBI Taxonomy" id="6039"/>
    <lineage>
        <taxon>Eukaryota</taxon>
        <taxon>Fungi</taxon>
        <taxon>Fungi incertae sedis</taxon>
        <taxon>Microsporidia</taxon>
        <taxon>Nosematidae</taxon>
        <taxon>Vairimorpha</taxon>
    </lineage>
</organism>
<evidence type="ECO:0000256" key="5">
    <source>
        <dbReference type="ARBA" id="ARBA00022824"/>
    </source>
</evidence>
<keyword evidence="8 10" id="KW-0443">Lipid metabolism</keyword>
<evidence type="ECO:0000256" key="10">
    <source>
        <dbReference type="RuleBase" id="RU368065"/>
    </source>
</evidence>
<dbReference type="KEGG" id="vnx:VNE69_03220"/>
<evidence type="ECO:0000256" key="8">
    <source>
        <dbReference type="ARBA" id="ARBA00023098"/>
    </source>
</evidence>
<dbReference type="GO" id="GO:0006665">
    <property type="term" value="P:sphingolipid metabolic process"/>
    <property type="evidence" value="ECO:0007669"/>
    <property type="project" value="UniProtKB-UniRule"/>
</dbReference>
<comment type="similarity">
    <text evidence="2 10">Belongs to the ARV1 family.</text>
</comment>
<dbReference type="GO" id="GO:0032366">
    <property type="term" value="P:intracellular sterol transport"/>
    <property type="evidence" value="ECO:0007669"/>
    <property type="project" value="UniProtKB-UniRule"/>
</dbReference>
<reference evidence="11" key="1">
    <citation type="journal article" date="2024" name="BMC Genomics">
        <title>Functional annotation of a divergent genome using sequence and structure-based similarity.</title>
        <authorList>
            <person name="Svedberg D."/>
            <person name="Winiger R.R."/>
            <person name="Berg A."/>
            <person name="Sharma H."/>
            <person name="Tellgren-Roth C."/>
            <person name="Debrunner-Vossbrinck B.A."/>
            <person name="Vossbrinck C.R."/>
            <person name="Barandun J."/>
        </authorList>
    </citation>
    <scope>NUCLEOTIDE SEQUENCE</scope>
    <source>
        <strain evidence="11">Illinois isolate</strain>
    </source>
</reference>
<evidence type="ECO:0000256" key="9">
    <source>
        <dbReference type="ARBA" id="ARBA00023136"/>
    </source>
</evidence>
<keyword evidence="7 10" id="KW-0445">Lipid transport</keyword>
<dbReference type="GO" id="GO:0032541">
    <property type="term" value="C:cortical endoplasmic reticulum"/>
    <property type="evidence" value="ECO:0007669"/>
    <property type="project" value="TreeGrafter"/>
</dbReference>
<evidence type="ECO:0000256" key="4">
    <source>
        <dbReference type="ARBA" id="ARBA00022692"/>
    </source>
</evidence>
<keyword evidence="3 10" id="KW-0813">Transport</keyword>
<evidence type="ECO:0000313" key="11">
    <source>
        <dbReference type="EMBL" id="WUR03008.1"/>
    </source>
</evidence>
<name>A0AAX4JAQ1_9MICR</name>
<dbReference type="Proteomes" id="UP001334084">
    <property type="component" value="Chromosome 3"/>
</dbReference>
<dbReference type="EMBL" id="CP142728">
    <property type="protein sequence ID" value="WUR03008.1"/>
    <property type="molecule type" value="Genomic_DNA"/>
</dbReference>
<dbReference type="GO" id="GO:0005789">
    <property type="term" value="C:endoplasmic reticulum membrane"/>
    <property type="evidence" value="ECO:0007669"/>
    <property type="project" value="UniProtKB-SubCell"/>
</dbReference>
<feature type="transmembrane region" description="Helical" evidence="10">
    <location>
        <begin position="133"/>
        <end position="153"/>
    </location>
</feature>
<dbReference type="GeneID" id="90540816"/>
<protein>
    <recommendedName>
        <fullName evidence="10">Protein ARV</fullName>
    </recommendedName>
</protein>
<evidence type="ECO:0000256" key="7">
    <source>
        <dbReference type="ARBA" id="ARBA00023055"/>
    </source>
</evidence>
<dbReference type="GO" id="GO:0000139">
    <property type="term" value="C:Golgi membrane"/>
    <property type="evidence" value="ECO:0007669"/>
    <property type="project" value="UniProtKB-SubCell"/>
</dbReference>
<dbReference type="InterPro" id="IPR007290">
    <property type="entry name" value="Arv1"/>
</dbReference>
<keyword evidence="6 10" id="KW-1133">Transmembrane helix</keyword>
<keyword evidence="5 10" id="KW-0256">Endoplasmic reticulum</keyword>
<evidence type="ECO:0000256" key="3">
    <source>
        <dbReference type="ARBA" id="ARBA00022448"/>
    </source>
</evidence>
<feature type="transmembrane region" description="Helical" evidence="10">
    <location>
        <begin position="70"/>
        <end position="96"/>
    </location>
</feature>